<keyword evidence="1" id="KW-0175">Coiled coil</keyword>
<reference evidence="5" key="1">
    <citation type="submission" date="2022-11" db="UniProtKB">
        <authorList>
            <consortium name="WormBaseParasite"/>
        </authorList>
    </citation>
    <scope>IDENTIFICATION</scope>
</reference>
<evidence type="ECO:0000313" key="4">
    <source>
        <dbReference type="Proteomes" id="UP000887560"/>
    </source>
</evidence>
<dbReference type="Proteomes" id="UP000887560">
    <property type="component" value="Unplaced"/>
</dbReference>
<organism evidence="4 5">
    <name type="scientific">Meloidogyne floridensis</name>
    <dbReference type="NCBI Taxonomy" id="298350"/>
    <lineage>
        <taxon>Eukaryota</taxon>
        <taxon>Metazoa</taxon>
        <taxon>Ecdysozoa</taxon>
        <taxon>Nematoda</taxon>
        <taxon>Chromadorea</taxon>
        <taxon>Rhabditida</taxon>
        <taxon>Tylenchina</taxon>
        <taxon>Tylenchomorpha</taxon>
        <taxon>Tylenchoidea</taxon>
        <taxon>Meloidogynidae</taxon>
        <taxon>Meloidogyninae</taxon>
        <taxon>Meloidogyne</taxon>
    </lineage>
</organism>
<feature type="region of interest" description="Disordered" evidence="2">
    <location>
        <begin position="961"/>
        <end position="981"/>
    </location>
</feature>
<proteinExistence type="predicted"/>
<feature type="signal peptide" evidence="3">
    <location>
        <begin position="1"/>
        <end position="17"/>
    </location>
</feature>
<keyword evidence="4" id="KW-1185">Reference proteome</keyword>
<feature type="coiled-coil region" evidence="1">
    <location>
        <begin position="891"/>
        <end position="920"/>
    </location>
</feature>
<sequence length="1307" mass="149687">MLRFGLRFILFYSGARSIVTYWLAKANDINLQVKLSHEHLDFRWVKLSDALDLAGREEMKEMLTKADDYIEKNFGESKYVIHLDKITRRKANGTTVHVGIHPSKVEIVVHCLNMTEQKGKDVLVEETDLDVSEYDVKKEILSDVPDDVLISLNKFSKGNTEFSTILTKNLQKCVDKLNYEKEKKERPELSGPDLFIQEARDYLEEDPPDTDSSQDEARGAFEYSVELFYQKIGIHLKSRNALEVLSSFAVSVAHQPGDGNLSHALDSAHKLYYTLSTTKNVMMGIIKNIELLIQKFKEFDHNEVKKKLESYRVKKVGKKGEKMVLNDEFPGGFRGLKLKDEECEEEIFGEKSFAVFRLITNYRNKFMDDQKEKDSKKEKDAIAAESDTMLETKEGLEIKSTPLISSENVLKAKTDLDVSEYDVEKEKMQKIKLEILSGVPDDVIISLNKFAKENTEFSTQFTVSLQKFVEKLSCEEKKKERPKLSGPELFIQEAKDYLEEDPSDTDSSRFAAWDAFKYSVELFYQKIGIHLMTQNALEVLSSFAVNVAHQPGEFSEVSSALESAHKLYYSLSTSKNVMMCYIKNVELLIQKFKEFDHNEVKRKLETYRVMKGKKKVFNGEFLGDFGGMKLKDEECEEEIFGEKSINYSLALYSFSLMSDQDQKVVAKRGKKIKRREERGAGQSSSMPESKEHKIISPPSKSSKIEPDEKKDVELSKDLEVSEDTFDQQKAKLEFFTGVDCDVINTLTLIKENDANFSELFEDGLKKIIDDYYGRKYSPELFVEEAEGYINQKIPDTVQGCEKLWAAFVSKVALFYEKIRLDLVSHNSVDVLSKFAIEVSVQNEDELKKLKAARKCAFRAHRLFYRSTKKLELLSMINDVKILLKKFDEFDVNKIKEELEKYKVEKKLEEKEKKYKQEEYEKTFVFNSDFIEKFGSMTLHDHNHKDMIFGKKCDFTNTAGYREEPARSSSSTSSQPEQQSLPAHMMAPPVQQQQKELMPSQKRVDELSCPPPMAPATGFVQKCQGICSIYTLKVEPGRRAFRYDVDISRLPMPKRNGAMDDGKSLVRGADDGQRALNRNLCFELITLAFTTNNRFGMPVGHEIVYDCKAVMFTSMPIQPFDVQGGHQFILENHQVNDYVRAYCGDGQNVRFLVHIKRNSSVPELDLNDFTQYMNGTSVFNEDHSLRTFFEIAISQFALNNELFVSIGAGKLFEYFDPSQNPKRVGNGMYLRKGLSKGVKVIKNDNPFTNGKNGGGNNYKGPRAAVVLDAKVALFFEPQALHLTVLDMLPRSNGRQTRLSDHPPKVWQE</sequence>
<feature type="compositionally biased region" description="Low complexity" evidence="2">
    <location>
        <begin position="966"/>
        <end position="981"/>
    </location>
</feature>
<protein>
    <submittedName>
        <fullName evidence="5">Uncharacterized protein</fullName>
    </submittedName>
</protein>
<dbReference type="Gene3D" id="2.30.30.30">
    <property type="match status" value="1"/>
</dbReference>
<accession>A0A915NPR9</accession>
<keyword evidence="3" id="KW-0732">Signal</keyword>
<feature type="compositionally biased region" description="Basic and acidic residues" evidence="2">
    <location>
        <begin position="702"/>
        <end position="715"/>
    </location>
</feature>
<evidence type="ECO:0000256" key="3">
    <source>
        <dbReference type="SAM" id="SignalP"/>
    </source>
</evidence>
<evidence type="ECO:0000256" key="2">
    <source>
        <dbReference type="SAM" id="MobiDB-lite"/>
    </source>
</evidence>
<evidence type="ECO:0000256" key="1">
    <source>
        <dbReference type="SAM" id="Coils"/>
    </source>
</evidence>
<dbReference type="Gene3D" id="3.90.79.10">
    <property type="entry name" value="Nucleoside Triphosphate Pyrophosphohydrolase"/>
    <property type="match status" value="1"/>
</dbReference>
<feature type="chain" id="PRO_5036950427" evidence="3">
    <location>
        <begin position="18"/>
        <end position="1307"/>
    </location>
</feature>
<evidence type="ECO:0000313" key="5">
    <source>
        <dbReference type="WBParaSite" id="scf7180000419264.g3586"/>
    </source>
</evidence>
<dbReference type="InterPro" id="IPR014722">
    <property type="entry name" value="Rib_uL2_dom2"/>
</dbReference>
<name>A0A915NPR9_9BILA</name>
<dbReference type="WBParaSite" id="scf7180000419264.g3586">
    <property type="protein sequence ID" value="scf7180000419264.g3586"/>
    <property type="gene ID" value="scf7180000419264.g3586"/>
</dbReference>
<feature type="region of interest" description="Disordered" evidence="2">
    <location>
        <begin position="667"/>
        <end position="715"/>
    </location>
</feature>